<protein>
    <submittedName>
        <fullName evidence="2">Uncharacterized protein</fullName>
    </submittedName>
</protein>
<accession>A0A1I5ZQ77</accession>
<reference evidence="3" key="1">
    <citation type="submission" date="2016-10" db="EMBL/GenBank/DDBJ databases">
        <authorList>
            <person name="Varghese N."/>
            <person name="Submissions S."/>
        </authorList>
    </citation>
    <scope>NUCLEOTIDE SEQUENCE [LARGE SCALE GENOMIC DNA]</scope>
    <source>
        <strain evidence="3">CGMCC 4.5579</strain>
    </source>
</reference>
<dbReference type="Proteomes" id="UP000198727">
    <property type="component" value="Unassembled WGS sequence"/>
</dbReference>
<dbReference type="RefSeq" id="WP_092534687.1">
    <property type="nucleotide sequence ID" value="NZ_FOWW01000010.1"/>
</dbReference>
<gene>
    <name evidence="2" type="ORF">SAMN05421810_11048</name>
</gene>
<sequence length="63" mass="6352">MSPLVTAALLIGGFVFAALVLRGLLWWAKAESHPGPAARSAGAGTPSTPAEALRPAAVSARRS</sequence>
<dbReference type="EMBL" id="FOWW01000010">
    <property type="protein sequence ID" value="SFQ58644.1"/>
    <property type="molecule type" value="Genomic_DNA"/>
</dbReference>
<feature type="region of interest" description="Disordered" evidence="1">
    <location>
        <begin position="34"/>
        <end position="63"/>
    </location>
</feature>
<evidence type="ECO:0000313" key="3">
    <source>
        <dbReference type="Proteomes" id="UP000198727"/>
    </source>
</evidence>
<organism evidence="2 3">
    <name type="scientific">Amycolatopsis arida</name>
    <dbReference type="NCBI Taxonomy" id="587909"/>
    <lineage>
        <taxon>Bacteria</taxon>
        <taxon>Bacillati</taxon>
        <taxon>Actinomycetota</taxon>
        <taxon>Actinomycetes</taxon>
        <taxon>Pseudonocardiales</taxon>
        <taxon>Pseudonocardiaceae</taxon>
        <taxon>Amycolatopsis</taxon>
    </lineage>
</organism>
<keyword evidence="3" id="KW-1185">Reference proteome</keyword>
<proteinExistence type="predicted"/>
<dbReference type="AlphaFoldDB" id="A0A1I5ZQ77"/>
<name>A0A1I5ZQ77_9PSEU</name>
<evidence type="ECO:0000313" key="2">
    <source>
        <dbReference type="EMBL" id="SFQ58644.1"/>
    </source>
</evidence>
<evidence type="ECO:0000256" key="1">
    <source>
        <dbReference type="SAM" id="MobiDB-lite"/>
    </source>
</evidence>